<gene>
    <name evidence="1" type="ORF">M9H77_24503</name>
</gene>
<sequence>MGRTLLLLSILLFLIHSSISAPEPVLDTAGKKVRIATNYYILPATPGANGGIMVASTGNKTCPMDVVKAENGLGYPFRFYPANYKKGVIRVSTDQNIVTDTYSSCYQPKVWKLDQYDPSTGKYFITTAYEEGNPGLRTIKNWFKIEKYGTGGYKFMYCPSVCSDCKVMCKDVGLFVKDGQTHLALAEEPFEVVFQPWVVPS</sequence>
<dbReference type="EMBL" id="CM044705">
    <property type="protein sequence ID" value="KAI5665180.1"/>
    <property type="molecule type" value="Genomic_DNA"/>
</dbReference>
<evidence type="ECO:0000313" key="2">
    <source>
        <dbReference type="Proteomes" id="UP001060085"/>
    </source>
</evidence>
<protein>
    <submittedName>
        <fullName evidence="1">Uncharacterized protein</fullName>
    </submittedName>
</protein>
<evidence type="ECO:0000313" key="1">
    <source>
        <dbReference type="EMBL" id="KAI5665180.1"/>
    </source>
</evidence>
<keyword evidence="2" id="KW-1185">Reference proteome</keyword>
<proteinExistence type="predicted"/>
<reference evidence="2" key="1">
    <citation type="journal article" date="2023" name="Nat. Plants">
        <title>Single-cell RNA sequencing provides a high-resolution roadmap for understanding the multicellular compartmentation of specialized metabolism.</title>
        <authorList>
            <person name="Sun S."/>
            <person name="Shen X."/>
            <person name="Li Y."/>
            <person name="Li Y."/>
            <person name="Wang S."/>
            <person name="Li R."/>
            <person name="Zhang H."/>
            <person name="Shen G."/>
            <person name="Guo B."/>
            <person name="Wei J."/>
            <person name="Xu J."/>
            <person name="St-Pierre B."/>
            <person name="Chen S."/>
            <person name="Sun C."/>
        </authorList>
    </citation>
    <scope>NUCLEOTIDE SEQUENCE [LARGE SCALE GENOMIC DNA]</scope>
</reference>
<name>A0ACC0AY09_CATRO</name>
<accession>A0ACC0AY09</accession>
<comment type="caution">
    <text evidence="1">The sequence shown here is derived from an EMBL/GenBank/DDBJ whole genome shotgun (WGS) entry which is preliminary data.</text>
</comment>
<dbReference type="Proteomes" id="UP001060085">
    <property type="component" value="Linkage Group LG05"/>
</dbReference>
<organism evidence="1 2">
    <name type="scientific">Catharanthus roseus</name>
    <name type="common">Madagascar periwinkle</name>
    <name type="synonym">Vinca rosea</name>
    <dbReference type="NCBI Taxonomy" id="4058"/>
    <lineage>
        <taxon>Eukaryota</taxon>
        <taxon>Viridiplantae</taxon>
        <taxon>Streptophyta</taxon>
        <taxon>Embryophyta</taxon>
        <taxon>Tracheophyta</taxon>
        <taxon>Spermatophyta</taxon>
        <taxon>Magnoliopsida</taxon>
        <taxon>eudicotyledons</taxon>
        <taxon>Gunneridae</taxon>
        <taxon>Pentapetalae</taxon>
        <taxon>asterids</taxon>
        <taxon>lamiids</taxon>
        <taxon>Gentianales</taxon>
        <taxon>Apocynaceae</taxon>
        <taxon>Rauvolfioideae</taxon>
        <taxon>Vinceae</taxon>
        <taxon>Catharanthinae</taxon>
        <taxon>Catharanthus</taxon>
    </lineage>
</organism>